<evidence type="ECO:0000313" key="3">
    <source>
        <dbReference type="EMBL" id="MBK1631240.1"/>
    </source>
</evidence>
<comment type="caution">
    <text evidence="3">The sequence shown here is derived from an EMBL/GenBank/DDBJ whole genome shotgun (WGS) entry which is preliminary data.</text>
</comment>
<gene>
    <name evidence="3" type="ORF">CKO31_10915</name>
</gene>
<feature type="compositionally biased region" description="Low complexity" evidence="1">
    <location>
        <begin position="82"/>
        <end position="95"/>
    </location>
</feature>
<feature type="signal peptide" evidence="2">
    <location>
        <begin position="1"/>
        <end position="33"/>
    </location>
</feature>
<dbReference type="RefSeq" id="WP_200237158.1">
    <property type="nucleotide sequence ID" value="NZ_NRRV01000023.1"/>
</dbReference>
<feature type="region of interest" description="Disordered" evidence="1">
    <location>
        <begin position="55"/>
        <end position="103"/>
    </location>
</feature>
<evidence type="ECO:0000256" key="2">
    <source>
        <dbReference type="SAM" id="SignalP"/>
    </source>
</evidence>
<dbReference type="EMBL" id="NRRV01000023">
    <property type="protein sequence ID" value="MBK1631240.1"/>
    <property type="molecule type" value="Genomic_DNA"/>
</dbReference>
<evidence type="ECO:0000313" key="4">
    <source>
        <dbReference type="Proteomes" id="UP000748752"/>
    </source>
</evidence>
<organism evidence="3 4">
    <name type="scientific">Thiohalocapsa halophila</name>
    <dbReference type="NCBI Taxonomy" id="69359"/>
    <lineage>
        <taxon>Bacteria</taxon>
        <taxon>Pseudomonadati</taxon>
        <taxon>Pseudomonadota</taxon>
        <taxon>Gammaproteobacteria</taxon>
        <taxon>Chromatiales</taxon>
        <taxon>Chromatiaceae</taxon>
        <taxon>Thiohalocapsa</taxon>
    </lineage>
</organism>
<name>A0ABS1CHA2_9GAMM</name>
<dbReference type="Proteomes" id="UP000748752">
    <property type="component" value="Unassembled WGS sequence"/>
</dbReference>
<reference evidence="3 4" key="1">
    <citation type="journal article" date="2020" name="Microorganisms">
        <title>Osmotic Adaptation and Compatible Solute Biosynthesis of Phototrophic Bacteria as Revealed from Genome Analyses.</title>
        <authorList>
            <person name="Imhoff J.F."/>
            <person name="Rahn T."/>
            <person name="Kunzel S."/>
            <person name="Keller A."/>
            <person name="Neulinger S.C."/>
        </authorList>
    </citation>
    <scope>NUCLEOTIDE SEQUENCE [LARGE SCALE GENOMIC DNA]</scope>
    <source>
        <strain evidence="3 4">DSM 6210</strain>
    </source>
</reference>
<sequence>MQPAQTRLPGAWPGRVLALLCATATLSAMPAMAAMAAEKRMYRCQQGDAITFSEEPCGPDARELDVHYDTPAPAEAADAQRRLQAQEASAAAAADAAEREQRIDGLEREIEDLRVERDHAVEQLAAERQRGTEDRADDTYRERKRAEMKTVIDRYNTRIEAKQIELQQLLQR</sequence>
<protein>
    <recommendedName>
        <fullName evidence="5">DUF4124 domain-containing protein</fullName>
    </recommendedName>
</protein>
<evidence type="ECO:0008006" key="5">
    <source>
        <dbReference type="Google" id="ProtNLM"/>
    </source>
</evidence>
<proteinExistence type="predicted"/>
<evidence type="ECO:0000256" key="1">
    <source>
        <dbReference type="SAM" id="MobiDB-lite"/>
    </source>
</evidence>
<feature type="chain" id="PRO_5047171345" description="DUF4124 domain-containing protein" evidence="2">
    <location>
        <begin position="34"/>
        <end position="172"/>
    </location>
</feature>
<keyword evidence="2" id="KW-0732">Signal</keyword>
<accession>A0ABS1CHA2</accession>
<keyword evidence="4" id="KW-1185">Reference proteome</keyword>